<dbReference type="PANTHER" id="PTHR37827:SF1">
    <property type="entry name" value="HNH DOMAIN-CONTAINING PROTEIN"/>
    <property type="match status" value="1"/>
</dbReference>
<sequence>MDKPFHNSSRTCTLCGRAVPLTFHHLIPRKVHRRNHFVRHYSREQLAAGIHVCRLCHNGIHNAHDEMTLAKELNTLEKLQRDDQIRRHVQWVAKQKT</sequence>
<dbReference type="Proteomes" id="UP000218765">
    <property type="component" value="Chromosome"/>
</dbReference>
<accession>A0A1Z4VRQ3</accession>
<keyword evidence="1" id="KW-0540">Nuclease</keyword>
<proteinExistence type="predicted"/>
<organism evidence="1 2">
    <name type="scientific">Thiohalobacter thiocyanaticus</name>
    <dbReference type="NCBI Taxonomy" id="585455"/>
    <lineage>
        <taxon>Bacteria</taxon>
        <taxon>Pseudomonadati</taxon>
        <taxon>Pseudomonadota</taxon>
        <taxon>Gammaproteobacteria</taxon>
        <taxon>Thiohalobacterales</taxon>
        <taxon>Thiohalobacteraceae</taxon>
        <taxon>Thiohalobacter</taxon>
    </lineage>
</organism>
<dbReference type="GO" id="GO:0004519">
    <property type="term" value="F:endonuclease activity"/>
    <property type="evidence" value="ECO:0007669"/>
    <property type="project" value="UniProtKB-KW"/>
</dbReference>
<dbReference type="OrthoDB" id="9802640at2"/>
<reference evidence="1 2" key="1">
    <citation type="submission" date="2017-05" db="EMBL/GenBank/DDBJ databases">
        <title>Thiocyanate degradation by Thiohalobacter thiocyanaticus FOKN1.</title>
        <authorList>
            <person name="Oshiki M."/>
            <person name="Fukushima T."/>
            <person name="Kawano S."/>
            <person name="Nakagawa J."/>
        </authorList>
    </citation>
    <scope>NUCLEOTIDE SEQUENCE [LARGE SCALE GENOMIC DNA]</scope>
    <source>
        <strain evidence="1 2">FOKN1</strain>
    </source>
</reference>
<keyword evidence="2" id="KW-1185">Reference proteome</keyword>
<gene>
    <name evidence="1" type="ORF">FOKN1_1630</name>
</gene>
<dbReference type="PANTHER" id="PTHR37827">
    <property type="entry name" value="TUDOR DOMAIN-CONTAINING PROTEIN"/>
    <property type="match status" value="1"/>
</dbReference>
<dbReference type="KEGG" id="ttc:FOKN1_1630"/>
<evidence type="ECO:0000313" key="1">
    <source>
        <dbReference type="EMBL" id="BAZ94018.1"/>
    </source>
</evidence>
<evidence type="ECO:0000313" key="2">
    <source>
        <dbReference type="Proteomes" id="UP000218765"/>
    </source>
</evidence>
<keyword evidence="1" id="KW-0378">Hydrolase</keyword>
<name>A0A1Z4VRQ3_9GAMM</name>
<dbReference type="AlphaFoldDB" id="A0A1Z4VRQ3"/>
<protein>
    <submittedName>
        <fullName evidence="1">Restriction endonuclease</fullName>
    </submittedName>
</protein>
<keyword evidence="1" id="KW-0255">Endonuclease</keyword>
<dbReference type="EMBL" id="AP018052">
    <property type="protein sequence ID" value="BAZ94018.1"/>
    <property type="molecule type" value="Genomic_DNA"/>
</dbReference>